<dbReference type="GO" id="GO:0015093">
    <property type="term" value="F:ferrous iron transmembrane transporter activity"/>
    <property type="evidence" value="ECO:0007669"/>
    <property type="project" value="InterPro"/>
</dbReference>
<proteinExistence type="predicted"/>
<reference evidence="4" key="1">
    <citation type="journal article" date="2015" name="Nature">
        <title>Complex archaea that bridge the gap between prokaryotes and eukaryotes.</title>
        <authorList>
            <person name="Spang A."/>
            <person name="Saw J.H."/>
            <person name="Jorgensen S.L."/>
            <person name="Zaremba-Niedzwiedzka K."/>
            <person name="Martijn J."/>
            <person name="Lind A.E."/>
            <person name="van Eijk R."/>
            <person name="Schleper C."/>
            <person name="Guy L."/>
            <person name="Ettema T.J."/>
        </authorList>
    </citation>
    <scope>NUCLEOTIDE SEQUENCE</scope>
</reference>
<organism evidence="4">
    <name type="scientific">marine sediment metagenome</name>
    <dbReference type="NCBI Taxonomy" id="412755"/>
    <lineage>
        <taxon>unclassified sequences</taxon>
        <taxon>metagenomes</taxon>
        <taxon>ecological metagenomes</taxon>
    </lineage>
</organism>
<protein>
    <recommendedName>
        <fullName evidence="5">Nucleoside transporter/FeoB GTPase Gate domain-containing protein</fullName>
    </recommendedName>
</protein>
<feature type="domain" description="Nucleoside transporter/FeoB GTPase Gate" evidence="3">
    <location>
        <begin position="148"/>
        <end position="251"/>
    </location>
</feature>
<keyword evidence="1" id="KW-1133">Transmembrane helix</keyword>
<evidence type="ECO:0000256" key="1">
    <source>
        <dbReference type="SAM" id="Phobius"/>
    </source>
</evidence>
<dbReference type="GO" id="GO:0005886">
    <property type="term" value="C:plasma membrane"/>
    <property type="evidence" value="ECO:0007669"/>
    <property type="project" value="TreeGrafter"/>
</dbReference>
<name>A0A0F9GH00_9ZZZZ</name>
<feature type="transmembrane region" description="Helical" evidence="1">
    <location>
        <begin position="27"/>
        <end position="47"/>
    </location>
</feature>
<feature type="domain" description="Ferrous iron transport protein B C-terminal" evidence="2">
    <location>
        <begin position="91"/>
        <end position="141"/>
    </location>
</feature>
<feature type="transmembrane region" description="Helical" evidence="1">
    <location>
        <begin position="257"/>
        <end position="276"/>
    </location>
</feature>
<feature type="domain" description="Nucleoside transporter/FeoB GTPase Gate" evidence="3">
    <location>
        <begin position="2"/>
        <end position="82"/>
    </location>
</feature>
<feature type="transmembrane region" description="Helical" evidence="1">
    <location>
        <begin position="59"/>
        <end position="85"/>
    </location>
</feature>
<dbReference type="Pfam" id="PF07670">
    <property type="entry name" value="Gate"/>
    <property type="match status" value="2"/>
</dbReference>
<dbReference type="EMBL" id="LAZR01017998">
    <property type="protein sequence ID" value="KKL98114.1"/>
    <property type="molecule type" value="Genomic_DNA"/>
</dbReference>
<dbReference type="PANTHER" id="PTHR43185:SF1">
    <property type="entry name" value="FE(2+) TRANSPORTER FEOB"/>
    <property type="match status" value="1"/>
</dbReference>
<evidence type="ECO:0000259" key="3">
    <source>
        <dbReference type="Pfam" id="PF07670"/>
    </source>
</evidence>
<dbReference type="InterPro" id="IPR050860">
    <property type="entry name" value="FeoB_GTPase"/>
</dbReference>
<feature type="transmembrane region" description="Helical" evidence="1">
    <location>
        <begin position="203"/>
        <end position="220"/>
    </location>
</feature>
<keyword evidence="1" id="KW-0472">Membrane</keyword>
<keyword evidence="1" id="KW-0812">Transmembrane</keyword>
<dbReference type="PANTHER" id="PTHR43185">
    <property type="entry name" value="FERROUS IRON TRANSPORT PROTEIN B"/>
    <property type="match status" value="1"/>
</dbReference>
<gene>
    <name evidence="4" type="ORF">LCGC14_1827670</name>
</gene>
<feature type="transmembrane region" description="Helical" evidence="1">
    <location>
        <begin position="175"/>
        <end position="196"/>
    </location>
</feature>
<dbReference type="Pfam" id="PF07664">
    <property type="entry name" value="FeoB_C"/>
    <property type="match status" value="1"/>
</dbReference>
<evidence type="ECO:0008006" key="5">
    <source>
        <dbReference type="Google" id="ProtNLM"/>
    </source>
</evidence>
<evidence type="ECO:0000313" key="4">
    <source>
        <dbReference type="EMBL" id="KKL98114.1"/>
    </source>
</evidence>
<evidence type="ECO:0000259" key="2">
    <source>
        <dbReference type="Pfam" id="PF07664"/>
    </source>
</evidence>
<dbReference type="InterPro" id="IPR011640">
    <property type="entry name" value="Fe2_transport_prot_B_C"/>
</dbReference>
<feature type="transmembrane region" description="Helical" evidence="1">
    <location>
        <begin position="145"/>
        <end position="169"/>
    </location>
</feature>
<feature type="transmembrane region" description="Helical" evidence="1">
    <location>
        <begin position="91"/>
        <end position="109"/>
    </location>
</feature>
<sequence>MLTIIEDSGILTRVAFMMDSFMHKIGLHGKAIIPLILGYGCSVPAIYSTRILETRRERLLASFTITLAPCSARTIVILGLVAVFVSVEWALALYVIDILIIFILGRIAFKVNSGETTGLIMEMHSFKFPSFYVVSRQTWTRTKSIIRMVFPMYIIGSVIVQGMYIFGLLEPINNLLSPITVYWLGLPAITGILLIFGIVRKEYILLLLVAIFGTNLSLVLAPIQFLVLALVGMLYLPCISTFRILSKEFGWKPAIGIAIANLATALIVGGIAFRVLPLLL</sequence>
<dbReference type="AlphaFoldDB" id="A0A0F9GH00"/>
<accession>A0A0F9GH00</accession>
<dbReference type="InterPro" id="IPR011642">
    <property type="entry name" value="Gate_dom"/>
</dbReference>
<comment type="caution">
    <text evidence="4">The sequence shown here is derived from an EMBL/GenBank/DDBJ whole genome shotgun (WGS) entry which is preliminary data.</text>
</comment>